<accession>A0A420XV30</accession>
<dbReference type="OrthoDB" id="5145393at2"/>
<protein>
    <submittedName>
        <fullName evidence="2">Uncharacterized protein</fullName>
    </submittedName>
</protein>
<dbReference type="InParanoid" id="A0A420XV30"/>
<dbReference type="EMBL" id="RBWV01000002">
    <property type="protein sequence ID" value="RKS80688.1"/>
    <property type="molecule type" value="Genomic_DNA"/>
</dbReference>
<dbReference type="RefSeq" id="WP_121191530.1">
    <property type="nucleotide sequence ID" value="NZ_RBWV01000002.1"/>
</dbReference>
<reference evidence="2 3" key="1">
    <citation type="submission" date="2018-10" db="EMBL/GenBank/DDBJ databases">
        <title>Genomic Encyclopedia of Archaeal and Bacterial Type Strains, Phase II (KMG-II): from individual species to whole genera.</title>
        <authorList>
            <person name="Goeker M."/>
        </authorList>
    </citation>
    <scope>NUCLEOTIDE SEQUENCE [LARGE SCALE GENOMIC DNA]</scope>
    <source>
        <strain evidence="2 3">RP-AC37</strain>
    </source>
</reference>
<gene>
    <name evidence="2" type="ORF">CLV35_0154</name>
</gene>
<comment type="caution">
    <text evidence="2">The sequence shown here is derived from an EMBL/GenBank/DDBJ whole genome shotgun (WGS) entry which is preliminary data.</text>
</comment>
<organism evidence="2 3">
    <name type="scientific">Motilibacter peucedani</name>
    <dbReference type="NCBI Taxonomy" id="598650"/>
    <lineage>
        <taxon>Bacteria</taxon>
        <taxon>Bacillati</taxon>
        <taxon>Actinomycetota</taxon>
        <taxon>Actinomycetes</taxon>
        <taxon>Motilibacterales</taxon>
        <taxon>Motilibacteraceae</taxon>
        <taxon>Motilibacter</taxon>
    </lineage>
</organism>
<dbReference type="AlphaFoldDB" id="A0A420XV30"/>
<keyword evidence="3" id="KW-1185">Reference proteome</keyword>
<name>A0A420XV30_9ACTN</name>
<sequence length="151" mass="15989">MKRSTLGAATAALALAALLPQQAAQAADHTIGRGTVLAAGTDDMNNGEGIIWESGSGRVRHLGAGTWKSQDFYECGFDEDGAYCDDTYYFDFWLADGSGSLTGMDPDSPTVQLQGTGSLAGWSGRVSLVRKTVGHRDVRLFEGEITAPAER</sequence>
<evidence type="ECO:0000313" key="3">
    <source>
        <dbReference type="Proteomes" id="UP000281955"/>
    </source>
</evidence>
<feature type="chain" id="PRO_5019000902" evidence="1">
    <location>
        <begin position="27"/>
        <end position="151"/>
    </location>
</feature>
<dbReference type="Proteomes" id="UP000281955">
    <property type="component" value="Unassembled WGS sequence"/>
</dbReference>
<proteinExistence type="predicted"/>
<feature type="signal peptide" evidence="1">
    <location>
        <begin position="1"/>
        <end position="26"/>
    </location>
</feature>
<evidence type="ECO:0000313" key="2">
    <source>
        <dbReference type="EMBL" id="RKS80688.1"/>
    </source>
</evidence>
<keyword evidence="1" id="KW-0732">Signal</keyword>
<evidence type="ECO:0000256" key="1">
    <source>
        <dbReference type="SAM" id="SignalP"/>
    </source>
</evidence>